<dbReference type="Proteomes" id="UP000240830">
    <property type="component" value="Unassembled WGS sequence"/>
</dbReference>
<feature type="region of interest" description="Disordered" evidence="5">
    <location>
        <begin position="1"/>
        <end position="23"/>
    </location>
</feature>
<keyword evidence="4" id="KW-0788">Thiol protease</keyword>
<dbReference type="InterPro" id="IPR044613">
    <property type="entry name" value="Nep1/2-like"/>
</dbReference>
<evidence type="ECO:0000256" key="2">
    <source>
        <dbReference type="ARBA" id="ARBA00022670"/>
    </source>
</evidence>
<evidence type="ECO:0000256" key="4">
    <source>
        <dbReference type="ARBA" id="ARBA00022807"/>
    </source>
</evidence>
<accession>A0A2H9TMZ0</accession>
<dbReference type="GO" id="GO:0008234">
    <property type="term" value="F:cysteine-type peptidase activity"/>
    <property type="evidence" value="ECO:0007669"/>
    <property type="project" value="UniProtKB-KW"/>
</dbReference>
<protein>
    <recommendedName>
        <fullName evidence="6">Ubiquitin-like protease family profile domain-containing protein</fullName>
    </recommendedName>
</protein>
<dbReference type="PROSITE" id="PS50600">
    <property type="entry name" value="ULP_PROTEASE"/>
    <property type="match status" value="1"/>
</dbReference>
<evidence type="ECO:0000256" key="1">
    <source>
        <dbReference type="ARBA" id="ARBA00005234"/>
    </source>
</evidence>
<evidence type="ECO:0000313" key="7">
    <source>
        <dbReference type="EMBL" id="PJF19082.1"/>
    </source>
</evidence>
<dbReference type="GO" id="GO:0019784">
    <property type="term" value="F:deNEDDylase activity"/>
    <property type="evidence" value="ECO:0007669"/>
    <property type="project" value="InterPro"/>
</dbReference>
<dbReference type="GO" id="GO:0006508">
    <property type="term" value="P:proteolysis"/>
    <property type="evidence" value="ECO:0007669"/>
    <property type="project" value="UniProtKB-KW"/>
</dbReference>
<gene>
    <name evidence="7" type="ORF">PSACC_01104</name>
</gene>
<feature type="compositionally biased region" description="Basic and acidic residues" evidence="5">
    <location>
        <begin position="77"/>
        <end position="88"/>
    </location>
</feature>
<comment type="similarity">
    <text evidence="1">Belongs to the peptidase C48 family.</text>
</comment>
<dbReference type="Pfam" id="PF02902">
    <property type="entry name" value="Peptidase_C48"/>
    <property type="match status" value="1"/>
</dbReference>
<dbReference type="AlphaFoldDB" id="A0A2H9TMZ0"/>
<dbReference type="GO" id="GO:0000338">
    <property type="term" value="P:protein deneddylation"/>
    <property type="evidence" value="ECO:0007669"/>
    <property type="project" value="TreeGrafter"/>
</dbReference>
<dbReference type="SUPFAM" id="SSF54001">
    <property type="entry name" value="Cysteine proteinases"/>
    <property type="match status" value="1"/>
</dbReference>
<feature type="region of interest" description="Disordered" evidence="5">
    <location>
        <begin position="38"/>
        <end position="102"/>
    </location>
</feature>
<evidence type="ECO:0000259" key="6">
    <source>
        <dbReference type="PROSITE" id="PS50600"/>
    </source>
</evidence>
<dbReference type="EMBL" id="MTSL01000081">
    <property type="protein sequence ID" value="PJF19082.1"/>
    <property type="molecule type" value="Genomic_DNA"/>
</dbReference>
<sequence length="387" mass="43183">MWATLDDSLAPSEGDGEPISLPSFKDVCRDAAMKLPTMSTKGSVYPATAPKIPNNDRYTSVPVKPKAKAVIDLTSSDDEKPTPKDSSRQTRNSPTSLKDDREPVGLLSLNDIYLATVAEQVVSNTTPTREVIDILSSDDEGSQSTPKTPGSITLTLPADLEGNGQFAFSKLTIAAANLLSQLEQSSSKIDLPLLPGEKPSSRREIDNIEFRNLLSPQCVNDQVVSAYFKQLPFFNKTKSSYAIVDPLLSQKMPESFKFEWGKIYLWPLHHVEEFHWTLLVVDLSNVQEEKMDLRHYDSLKSGTRRSGIDPAFNTLKEKLGFKEQTFTYKKMQTPQQKNVVDCGIFTSMIGKQLVLGLPTKTIASWNSDDMRNTMAVELVTMKLYEYE</sequence>
<name>A0A2H9TMZ0_9FUNG</name>
<evidence type="ECO:0000256" key="5">
    <source>
        <dbReference type="SAM" id="MobiDB-lite"/>
    </source>
</evidence>
<keyword evidence="3" id="KW-0378">Hydrolase</keyword>
<evidence type="ECO:0000313" key="8">
    <source>
        <dbReference type="Proteomes" id="UP000240830"/>
    </source>
</evidence>
<organism evidence="7 8">
    <name type="scientific">Paramicrosporidium saccamoebae</name>
    <dbReference type="NCBI Taxonomy" id="1246581"/>
    <lineage>
        <taxon>Eukaryota</taxon>
        <taxon>Fungi</taxon>
        <taxon>Fungi incertae sedis</taxon>
        <taxon>Cryptomycota</taxon>
        <taxon>Cryptomycota incertae sedis</taxon>
        <taxon>Paramicrosporidium</taxon>
    </lineage>
</organism>
<keyword evidence="8" id="KW-1185">Reference proteome</keyword>
<comment type="caution">
    <text evidence="7">The sequence shown here is derived from an EMBL/GenBank/DDBJ whole genome shotgun (WGS) entry which is preliminary data.</text>
</comment>
<dbReference type="InterPro" id="IPR003653">
    <property type="entry name" value="Peptidase_C48_C"/>
</dbReference>
<dbReference type="OrthoDB" id="5065855at2759"/>
<dbReference type="PANTHER" id="PTHR46468">
    <property type="entry name" value="SENTRIN-SPECIFIC PROTEASE 8"/>
    <property type="match status" value="1"/>
</dbReference>
<dbReference type="PANTHER" id="PTHR46468:SF1">
    <property type="entry name" value="SENTRIN-SPECIFIC PROTEASE 8"/>
    <property type="match status" value="1"/>
</dbReference>
<dbReference type="InterPro" id="IPR038765">
    <property type="entry name" value="Papain-like_cys_pep_sf"/>
</dbReference>
<keyword evidence="2" id="KW-0645">Protease</keyword>
<feature type="domain" description="Ubiquitin-like protease family profile" evidence="6">
    <location>
        <begin position="203"/>
        <end position="353"/>
    </location>
</feature>
<reference evidence="7 8" key="1">
    <citation type="submission" date="2016-10" db="EMBL/GenBank/DDBJ databases">
        <title>The genome of Paramicrosporidium saccamoebae is the missing link in understanding Cryptomycota and Microsporidia evolution.</title>
        <authorList>
            <person name="Quandt C.A."/>
            <person name="Beaudet D."/>
            <person name="Corsaro D."/>
            <person name="Michel R."/>
            <person name="Corradi N."/>
            <person name="James T."/>
        </authorList>
    </citation>
    <scope>NUCLEOTIDE SEQUENCE [LARGE SCALE GENOMIC DNA]</scope>
    <source>
        <strain evidence="7 8">KSL3</strain>
    </source>
</reference>
<proteinExistence type="inferred from homology"/>
<dbReference type="Gene3D" id="3.40.395.10">
    <property type="entry name" value="Adenoviral Proteinase, Chain A"/>
    <property type="match status" value="1"/>
</dbReference>
<evidence type="ECO:0000256" key="3">
    <source>
        <dbReference type="ARBA" id="ARBA00022801"/>
    </source>
</evidence>